<accession>A0AAN6RSP1</accession>
<dbReference type="PROSITE" id="PS50048">
    <property type="entry name" value="ZN2_CY6_FUNGAL_2"/>
    <property type="match status" value="1"/>
</dbReference>
<dbReference type="EMBL" id="MU855540">
    <property type="protein sequence ID" value="KAK3901997.1"/>
    <property type="molecule type" value="Genomic_DNA"/>
</dbReference>
<evidence type="ECO:0000256" key="4">
    <source>
        <dbReference type="ARBA" id="ARBA00023242"/>
    </source>
</evidence>
<evidence type="ECO:0000256" key="3">
    <source>
        <dbReference type="ARBA" id="ARBA00023163"/>
    </source>
</evidence>
<evidence type="ECO:0000313" key="9">
    <source>
        <dbReference type="Proteomes" id="UP001303889"/>
    </source>
</evidence>
<dbReference type="Pfam" id="PF04082">
    <property type="entry name" value="Fungal_trans"/>
    <property type="match status" value="1"/>
</dbReference>
<feature type="compositionally biased region" description="Low complexity" evidence="6">
    <location>
        <begin position="16"/>
        <end position="26"/>
    </location>
</feature>
<keyword evidence="5" id="KW-0175">Coiled coil</keyword>
<keyword evidence="9" id="KW-1185">Reference proteome</keyword>
<sequence length="887" mass="96614">MDLLETQASDLRSFFGATAAPAPQQGPERERVLEESLSPHDIAQVYSPAAVGVGVGALGGPGPLRAARTVGTPSAALAHHHALHSALGDNSAPAPPPPRHHQHALAHARNHDHIPPQGPSLVTHGPQGPGPQSPLLDLHAAAAGNPKRRADDVDDGGPGAKQQRSKRNRYISIACNECKRRKIKCNGQTPCQRCGHLNLQCLYAPNCCSNFKESDEFRQMTDQMKQLQEQVDSLFTSMNALRRQDSLSTLAPLQLPLPPPTPAPVATPSSARHQTPTLPYRTPSFFNGPTSIAFTVDVAKDTLHKMGYSGAGVGDSSDEGGAQPEASPHPSPLLASAGPRLGHGPADPMWEFDEPEMVRLLQVYREEVDVMYPVASMGPATEHMKYVARWMDAARRSGVVPSPGPEQVLSDPKTLLLKIVLCCALVVTEHGHSTKAVRLYESIQPTVDKMLMSSPADVKALNFLALCAGYRYLSNDEILAWRMIGQVARLCLELGLHRREGLQQIADPQTRRDALYTFWSSYVLDRRWSFSTGLPFVYHDDKIDPNLPYPEDYPFMVAMIGYTRISAKIWKIVDCFEPAVMRELKPCDFEELDGEIMQWYESLPEALKSDQPDDDKMPVPSGPFDLQRSRFWTRLRLNQLRIWLYTPILHSATSIAANAHLARKAVDLAKQTIRLLAHLNSETDMYRRIQVFYHQFLTSAIAVLFLASTHAPLQFSAACRDEFYRALDLVKEMSARSWVSQRLWRTIRSLKGYAPKLGLEDYSARAGGGGAPGVGFARAGSGSSAQSPSVVSLAGQAFSEAAGSRGTGVTSPAPMTPGAAGAMQVDEENNGLLLQSEMSRIYEGMTGGGGGRAGMGYGGGAVGGGGGFPRRGEDQREGVYQHVKDMF</sequence>
<protein>
    <submittedName>
        <fullName evidence="8">Protein STB5</fullName>
    </submittedName>
</protein>
<dbReference type="PANTHER" id="PTHR47424">
    <property type="entry name" value="REGULATORY PROTEIN GAL4"/>
    <property type="match status" value="1"/>
</dbReference>
<feature type="region of interest" description="Disordered" evidence="6">
    <location>
        <begin position="255"/>
        <end position="282"/>
    </location>
</feature>
<keyword evidence="1" id="KW-0479">Metal-binding</keyword>
<feature type="compositionally biased region" description="Pro residues" evidence="6">
    <location>
        <begin position="255"/>
        <end position="265"/>
    </location>
</feature>
<dbReference type="PANTHER" id="PTHR47424:SF5">
    <property type="entry name" value="ZN(II)2CYS6 TRANSCRIPTION FACTOR (EUROFUNG)"/>
    <property type="match status" value="1"/>
</dbReference>
<dbReference type="GO" id="GO:0006351">
    <property type="term" value="P:DNA-templated transcription"/>
    <property type="evidence" value="ECO:0007669"/>
    <property type="project" value="InterPro"/>
</dbReference>
<dbReference type="SMART" id="SM00906">
    <property type="entry name" value="Fungal_trans"/>
    <property type="match status" value="1"/>
</dbReference>
<comment type="caution">
    <text evidence="8">The sequence shown here is derived from an EMBL/GenBank/DDBJ whole genome shotgun (WGS) entry which is preliminary data.</text>
</comment>
<feature type="domain" description="Zn(2)-C6 fungal-type" evidence="7">
    <location>
        <begin position="174"/>
        <end position="203"/>
    </location>
</feature>
<organism evidence="8 9">
    <name type="scientific">Staphylotrichum tortipilum</name>
    <dbReference type="NCBI Taxonomy" id="2831512"/>
    <lineage>
        <taxon>Eukaryota</taxon>
        <taxon>Fungi</taxon>
        <taxon>Dikarya</taxon>
        <taxon>Ascomycota</taxon>
        <taxon>Pezizomycotina</taxon>
        <taxon>Sordariomycetes</taxon>
        <taxon>Sordariomycetidae</taxon>
        <taxon>Sordariales</taxon>
        <taxon>Chaetomiaceae</taxon>
        <taxon>Staphylotrichum</taxon>
    </lineage>
</organism>
<feature type="region of interest" description="Disordered" evidence="6">
    <location>
        <begin position="10"/>
        <end position="33"/>
    </location>
</feature>
<gene>
    <name evidence="8" type="ORF">C8A05DRAFT_34317</name>
</gene>
<dbReference type="GO" id="GO:0000978">
    <property type="term" value="F:RNA polymerase II cis-regulatory region sequence-specific DNA binding"/>
    <property type="evidence" value="ECO:0007669"/>
    <property type="project" value="TreeGrafter"/>
</dbReference>
<dbReference type="Pfam" id="PF00172">
    <property type="entry name" value="Zn_clus"/>
    <property type="match status" value="1"/>
</dbReference>
<dbReference type="SMART" id="SM00066">
    <property type="entry name" value="GAL4"/>
    <property type="match status" value="1"/>
</dbReference>
<dbReference type="InterPro" id="IPR036864">
    <property type="entry name" value="Zn2-C6_fun-type_DNA-bd_sf"/>
</dbReference>
<feature type="coiled-coil region" evidence="5">
    <location>
        <begin position="210"/>
        <end position="244"/>
    </location>
</feature>
<feature type="region of interest" description="Disordered" evidence="6">
    <location>
        <begin position="310"/>
        <end position="347"/>
    </location>
</feature>
<proteinExistence type="predicted"/>
<feature type="region of interest" description="Disordered" evidence="6">
    <location>
        <begin position="86"/>
        <end position="166"/>
    </location>
</feature>
<evidence type="ECO:0000256" key="5">
    <source>
        <dbReference type="SAM" id="Coils"/>
    </source>
</evidence>
<keyword evidence="4" id="KW-0539">Nucleus</keyword>
<dbReference type="GO" id="GO:0005634">
    <property type="term" value="C:nucleus"/>
    <property type="evidence" value="ECO:0007669"/>
    <property type="project" value="TreeGrafter"/>
</dbReference>
<dbReference type="Proteomes" id="UP001303889">
    <property type="component" value="Unassembled WGS sequence"/>
</dbReference>
<dbReference type="GO" id="GO:0000435">
    <property type="term" value="P:positive regulation of transcription from RNA polymerase II promoter by galactose"/>
    <property type="evidence" value="ECO:0007669"/>
    <property type="project" value="TreeGrafter"/>
</dbReference>
<evidence type="ECO:0000256" key="2">
    <source>
        <dbReference type="ARBA" id="ARBA00023015"/>
    </source>
</evidence>
<dbReference type="GO" id="GO:0008270">
    <property type="term" value="F:zinc ion binding"/>
    <property type="evidence" value="ECO:0007669"/>
    <property type="project" value="InterPro"/>
</dbReference>
<dbReference type="InterPro" id="IPR001138">
    <property type="entry name" value="Zn2Cys6_DnaBD"/>
</dbReference>
<feature type="compositionally biased region" description="Basic residues" evidence="6">
    <location>
        <begin position="98"/>
        <end position="108"/>
    </location>
</feature>
<evidence type="ECO:0000256" key="6">
    <source>
        <dbReference type="SAM" id="MobiDB-lite"/>
    </source>
</evidence>
<evidence type="ECO:0000313" key="8">
    <source>
        <dbReference type="EMBL" id="KAK3901997.1"/>
    </source>
</evidence>
<keyword evidence="3" id="KW-0804">Transcription</keyword>
<dbReference type="CDD" id="cd00067">
    <property type="entry name" value="GAL4"/>
    <property type="match status" value="1"/>
</dbReference>
<keyword evidence="2" id="KW-0805">Transcription regulation</keyword>
<dbReference type="InterPro" id="IPR051127">
    <property type="entry name" value="Fungal_SecMet_Regulators"/>
</dbReference>
<dbReference type="CDD" id="cd12148">
    <property type="entry name" value="fungal_TF_MHR"/>
    <property type="match status" value="1"/>
</dbReference>
<evidence type="ECO:0000256" key="1">
    <source>
        <dbReference type="ARBA" id="ARBA00022723"/>
    </source>
</evidence>
<dbReference type="AlphaFoldDB" id="A0AAN6RSP1"/>
<dbReference type="Gene3D" id="4.10.240.10">
    <property type="entry name" value="Zn(2)-C6 fungal-type DNA-binding domain"/>
    <property type="match status" value="1"/>
</dbReference>
<dbReference type="PROSITE" id="PS00463">
    <property type="entry name" value="ZN2_CY6_FUNGAL_1"/>
    <property type="match status" value="1"/>
</dbReference>
<evidence type="ECO:0000259" key="7">
    <source>
        <dbReference type="PROSITE" id="PS50048"/>
    </source>
</evidence>
<reference evidence="8" key="1">
    <citation type="journal article" date="2023" name="Mol. Phylogenet. Evol.">
        <title>Genome-scale phylogeny and comparative genomics of the fungal order Sordariales.</title>
        <authorList>
            <person name="Hensen N."/>
            <person name="Bonometti L."/>
            <person name="Westerberg I."/>
            <person name="Brannstrom I.O."/>
            <person name="Guillou S."/>
            <person name="Cros-Aarteil S."/>
            <person name="Calhoun S."/>
            <person name="Haridas S."/>
            <person name="Kuo A."/>
            <person name="Mondo S."/>
            <person name="Pangilinan J."/>
            <person name="Riley R."/>
            <person name="LaButti K."/>
            <person name="Andreopoulos B."/>
            <person name="Lipzen A."/>
            <person name="Chen C."/>
            <person name="Yan M."/>
            <person name="Daum C."/>
            <person name="Ng V."/>
            <person name="Clum A."/>
            <person name="Steindorff A."/>
            <person name="Ohm R.A."/>
            <person name="Martin F."/>
            <person name="Silar P."/>
            <person name="Natvig D.O."/>
            <person name="Lalanne C."/>
            <person name="Gautier V."/>
            <person name="Ament-Velasquez S.L."/>
            <person name="Kruys A."/>
            <person name="Hutchinson M.I."/>
            <person name="Powell A.J."/>
            <person name="Barry K."/>
            <person name="Miller A.N."/>
            <person name="Grigoriev I.V."/>
            <person name="Debuchy R."/>
            <person name="Gladieux P."/>
            <person name="Hiltunen Thoren M."/>
            <person name="Johannesson H."/>
        </authorList>
    </citation>
    <scope>NUCLEOTIDE SEQUENCE</scope>
    <source>
        <strain evidence="8">CBS 103.79</strain>
    </source>
</reference>
<dbReference type="SUPFAM" id="SSF57701">
    <property type="entry name" value="Zn2/Cys6 DNA-binding domain"/>
    <property type="match status" value="1"/>
</dbReference>
<dbReference type="InterPro" id="IPR007219">
    <property type="entry name" value="XnlR_reg_dom"/>
</dbReference>
<name>A0AAN6RSP1_9PEZI</name>
<dbReference type="GO" id="GO:0000981">
    <property type="term" value="F:DNA-binding transcription factor activity, RNA polymerase II-specific"/>
    <property type="evidence" value="ECO:0007669"/>
    <property type="project" value="InterPro"/>
</dbReference>
<reference evidence="8" key="2">
    <citation type="submission" date="2023-05" db="EMBL/GenBank/DDBJ databases">
        <authorList>
            <consortium name="Lawrence Berkeley National Laboratory"/>
            <person name="Steindorff A."/>
            <person name="Hensen N."/>
            <person name="Bonometti L."/>
            <person name="Westerberg I."/>
            <person name="Brannstrom I.O."/>
            <person name="Guillou S."/>
            <person name="Cros-Aarteil S."/>
            <person name="Calhoun S."/>
            <person name="Haridas S."/>
            <person name="Kuo A."/>
            <person name="Mondo S."/>
            <person name="Pangilinan J."/>
            <person name="Riley R."/>
            <person name="Labutti K."/>
            <person name="Andreopoulos B."/>
            <person name="Lipzen A."/>
            <person name="Chen C."/>
            <person name="Yanf M."/>
            <person name="Daum C."/>
            <person name="Ng V."/>
            <person name="Clum A."/>
            <person name="Ohm R."/>
            <person name="Martin F."/>
            <person name="Silar P."/>
            <person name="Natvig D."/>
            <person name="Lalanne C."/>
            <person name="Gautier V."/>
            <person name="Ament-Velasquez S.L."/>
            <person name="Kruys A."/>
            <person name="Hutchinson M.I."/>
            <person name="Powell A.J."/>
            <person name="Barry K."/>
            <person name="Miller A.N."/>
            <person name="Grigoriev I.V."/>
            <person name="Debuchy R."/>
            <person name="Gladieux P."/>
            <person name="Thoren M.H."/>
            <person name="Johannesson H."/>
        </authorList>
    </citation>
    <scope>NUCLEOTIDE SEQUENCE</scope>
    <source>
        <strain evidence="8">CBS 103.79</strain>
    </source>
</reference>